<evidence type="ECO:0000313" key="7">
    <source>
        <dbReference type="EMBL" id="KAK6916354.1"/>
    </source>
</evidence>
<comment type="similarity">
    <text evidence="2 6">Belongs to the peroxisomal membrane protein PXMP2/4 family.</text>
</comment>
<keyword evidence="5" id="KW-0472">Membrane</keyword>
<dbReference type="InterPro" id="IPR007248">
    <property type="entry name" value="Mpv17_PMP22"/>
</dbReference>
<sequence length="296" mass="33955">MSLRSLKHVTIRRIIQKPISSHSSDSIGITYKILKEHHQAQGQGGSRKSKEYEISSSIFSSTFSSSSSTASKIGFVGWYLEMVKSRPDPHYEILVQVSDFKLLINLLDLVPSQARSLLTCVYGLMLFKPLVLAPKMNLTRSEWSPFPHHFRNQAKTITNQSLEQYDFVRTLRMAGYGMLVLGPSLHFWFNFMSRVLPKRDLITTFKKIILGQITYGPFMTVVFFSLNARLQGESSQEIIARLKRDLLPTFKNGVMYWPICDFITFKFIPVHLQPLVSNSFSYVWTVYVTYMAGKAK</sequence>
<protein>
    <submittedName>
        <fullName evidence="7">Mpv17/PMP22</fullName>
    </submittedName>
</protein>
<feature type="non-terminal residue" evidence="7">
    <location>
        <position position="296"/>
    </location>
</feature>
<evidence type="ECO:0000256" key="4">
    <source>
        <dbReference type="ARBA" id="ARBA00022989"/>
    </source>
</evidence>
<evidence type="ECO:0000256" key="1">
    <source>
        <dbReference type="ARBA" id="ARBA00004141"/>
    </source>
</evidence>
<evidence type="ECO:0000256" key="2">
    <source>
        <dbReference type="ARBA" id="ARBA00006824"/>
    </source>
</evidence>
<dbReference type="Pfam" id="PF04117">
    <property type="entry name" value="Mpv17_PMP22"/>
    <property type="match status" value="1"/>
</dbReference>
<organism evidence="7 8">
    <name type="scientific">Dillenia turbinata</name>
    <dbReference type="NCBI Taxonomy" id="194707"/>
    <lineage>
        <taxon>Eukaryota</taxon>
        <taxon>Viridiplantae</taxon>
        <taxon>Streptophyta</taxon>
        <taxon>Embryophyta</taxon>
        <taxon>Tracheophyta</taxon>
        <taxon>Spermatophyta</taxon>
        <taxon>Magnoliopsida</taxon>
        <taxon>eudicotyledons</taxon>
        <taxon>Gunneridae</taxon>
        <taxon>Pentapetalae</taxon>
        <taxon>Dilleniales</taxon>
        <taxon>Dilleniaceae</taxon>
        <taxon>Dillenia</taxon>
    </lineage>
</organism>
<dbReference type="AlphaFoldDB" id="A0AAN8UP27"/>
<proteinExistence type="inferred from homology"/>
<evidence type="ECO:0000256" key="5">
    <source>
        <dbReference type="ARBA" id="ARBA00023136"/>
    </source>
</evidence>
<keyword evidence="3" id="KW-0812">Transmembrane</keyword>
<dbReference type="EMBL" id="JBAMMX010000024">
    <property type="protein sequence ID" value="KAK6916354.1"/>
    <property type="molecule type" value="Genomic_DNA"/>
</dbReference>
<dbReference type="GO" id="GO:0005737">
    <property type="term" value="C:cytoplasm"/>
    <property type="evidence" value="ECO:0007669"/>
    <property type="project" value="TreeGrafter"/>
</dbReference>
<evidence type="ECO:0000256" key="6">
    <source>
        <dbReference type="RuleBase" id="RU363053"/>
    </source>
</evidence>
<keyword evidence="4" id="KW-1133">Transmembrane helix</keyword>
<evidence type="ECO:0000256" key="3">
    <source>
        <dbReference type="ARBA" id="ARBA00022692"/>
    </source>
</evidence>
<evidence type="ECO:0000313" key="8">
    <source>
        <dbReference type="Proteomes" id="UP001370490"/>
    </source>
</evidence>
<comment type="caution">
    <text evidence="7">The sequence shown here is derived from an EMBL/GenBank/DDBJ whole genome shotgun (WGS) entry which is preliminary data.</text>
</comment>
<keyword evidence="8" id="KW-1185">Reference proteome</keyword>
<name>A0AAN8UP27_9MAGN</name>
<gene>
    <name evidence="7" type="ORF">RJ641_019215</name>
</gene>
<dbReference type="PANTHER" id="PTHR11266:SF18">
    <property type="entry name" value="OS12G0508100 PROTEIN"/>
    <property type="match status" value="1"/>
</dbReference>
<dbReference type="GO" id="GO:0016020">
    <property type="term" value="C:membrane"/>
    <property type="evidence" value="ECO:0007669"/>
    <property type="project" value="UniProtKB-SubCell"/>
</dbReference>
<accession>A0AAN8UP27</accession>
<dbReference type="Proteomes" id="UP001370490">
    <property type="component" value="Unassembled WGS sequence"/>
</dbReference>
<reference evidence="7 8" key="1">
    <citation type="submission" date="2023-12" db="EMBL/GenBank/DDBJ databases">
        <title>A high-quality genome assembly for Dillenia turbinata (Dilleniales).</title>
        <authorList>
            <person name="Chanderbali A."/>
        </authorList>
    </citation>
    <scope>NUCLEOTIDE SEQUENCE [LARGE SCALE GENOMIC DNA]</scope>
    <source>
        <strain evidence="7">LSX21</strain>
        <tissue evidence="7">Leaf</tissue>
    </source>
</reference>
<comment type="subcellular location">
    <subcellularLocation>
        <location evidence="1">Membrane</location>
        <topology evidence="1">Multi-pass membrane protein</topology>
    </subcellularLocation>
</comment>
<dbReference type="PANTHER" id="PTHR11266">
    <property type="entry name" value="PEROXISOMAL MEMBRANE PROTEIN 2, PXMP2 MPV17"/>
    <property type="match status" value="1"/>
</dbReference>